<evidence type="ECO:0000256" key="2">
    <source>
        <dbReference type="ARBA" id="ARBA00005866"/>
    </source>
</evidence>
<comment type="caution">
    <text evidence="7">The sequence shown here is derived from an EMBL/GenBank/DDBJ whole genome shotgun (WGS) entry which is preliminary data.</text>
</comment>
<dbReference type="GO" id="GO:0030246">
    <property type="term" value="F:carbohydrate binding"/>
    <property type="evidence" value="ECO:0007669"/>
    <property type="project" value="UniProtKB-UniRule"/>
</dbReference>
<accession>A0A3R7L6H7</accession>
<dbReference type="GO" id="GO:0047938">
    <property type="term" value="F:glucose-6-phosphate 1-epimerase activity"/>
    <property type="evidence" value="ECO:0007669"/>
    <property type="project" value="UniProtKB-UniRule"/>
</dbReference>
<dbReference type="PANTHER" id="PTHR11122">
    <property type="entry name" value="APOSPORY-ASSOCIATED PROTEIN C-RELATED"/>
    <property type="match status" value="1"/>
</dbReference>
<dbReference type="PANTHER" id="PTHR11122:SF13">
    <property type="entry name" value="GLUCOSE-6-PHOSPHATE 1-EPIMERASE"/>
    <property type="match status" value="1"/>
</dbReference>
<dbReference type="EMBL" id="MKKU01000171">
    <property type="protein sequence ID" value="RNF20762.1"/>
    <property type="molecule type" value="Genomic_DNA"/>
</dbReference>
<feature type="active site" evidence="6">
    <location>
        <position position="258"/>
    </location>
</feature>
<evidence type="ECO:0000313" key="8">
    <source>
        <dbReference type="Proteomes" id="UP000284403"/>
    </source>
</evidence>
<evidence type="ECO:0000256" key="4">
    <source>
        <dbReference type="ARBA" id="ARBA00023235"/>
    </source>
</evidence>
<proteinExistence type="inferred from homology"/>
<dbReference type="InterPro" id="IPR025532">
    <property type="entry name" value="G6P_1-epimerase"/>
</dbReference>
<evidence type="ECO:0000256" key="1">
    <source>
        <dbReference type="ARBA" id="ARBA00001096"/>
    </source>
</evidence>
<dbReference type="AlphaFoldDB" id="A0A3R7L6H7"/>
<name>A0A3R7L6H7_9TRYP</name>
<keyword evidence="8" id="KW-1185">Reference proteome</keyword>
<evidence type="ECO:0000256" key="3">
    <source>
        <dbReference type="ARBA" id="ARBA00012083"/>
    </source>
</evidence>
<evidence type="ECO:0000256" key="5">
    <source>
        <dbReference type="PIRNR" id="PIRNR016020"/>
    </source>
</evidence>
<evidence type="ECO:0000256" key="6">
    <source>
        <dbReference type="PIRSR" id="PIRSR016020-1"/>
    </source>
</evidence>
<dbReference type="PIRSF" id="PIRSF016020">
    <property type="entry name" value="PHexose_mutarotase"/>
    <property type="match status" value="1"/>
</dbReference>
<gene>
    <name evidence="7" type="ORF">Tco025E_03833</name>
</gene>
<organism evidence="7 8">
    <name type="scientific">Trypanosoma conorhini</name>
    <dbReference type="NCBI Taxonomy" id="83891"/>
    <lineage>
        <taxon>Eukaryota</taxon>
        <taxon>Discoba</taxon>
        <taxon>Euglenozoa</taxon>
        <taxon>Kinetoplastea</taxon>
        <taxon>Metakinetoplastina</taxon>
        <taxon>Trypanosomatida</taxon>
        <taxon>Trypanosomatidae</taxon>
        <taxon>Trypanosoma</taxon>
    </lineage>
</organism>
<dbReference type="EC" id="5.1.3.15" evidence="3 5"/>
<dbReference type="InterPro" id="IPR008183">
    <property type="entry name" value="Aldose_1/G6P_1-epimerase"/>
</dbReference>
<dbReference type="SUPFAM" id="SSF74650">
    <property type="entry name" value="Galactose mutarotase-like"/>
    <property type="match status" value="1"/>
</dbReference>
<dbReference type="InterPro" id="IPR011013">
    <property type="entry name" value="Gal_mutarotase_sf_dom"/>
</dbReference>
<sequence length="288" mass="32206">MDQSVVVAKHDDGSSITVHTQGAHLTSWRNAAGEELLYTSPDAVYKEGVPIRGGVPVIFPQFGGLGPLRSHGFARIREWKLKDVRSGMASFTLEVPASDMQTQNTEVQQGKAISPSGNVSLLYTITFSNEQLQLQMEVTSHVLQANVNFTFAFHTYFAVEDVTHTLVNGVNLTPFIDNLLKERRLQAPQQLWGLKKEVDRIYKNQTCAVLLVDMKKRRTTHISSEHLPDVVVWNPWVLKTAKMKDLPADGYKKFVCVEHGSITTKVSLPPEGVWKASQRIRLLSVSKL</sequence>
<comment type="similarity">
    <text evidence="2 5">Belongs to the glucose-6-phosphate 1-epimerase family.</text>
</comment>
<reference evidence="7 8" key="1">
    <citation type="journal article" date="2018" name="BMC Genomics">
        <title>Genomic comparison of Trypanosoma conorhini and Trypanosoma rangeli to Trypanosoma cruzi strains of high and low virulence.</title>
        <authorList>
            <person name="Bradwell K.R."/>
            <person name="Koparde V.N."/>
            <person name="Matveyev A.V."/>
            <person name="Serrano M.G."/>
            <person name="Alves J.M."/>
            <person name="Parikh H."/>
            <person name="Huang B."/>
            <person name="Lee V."/>
            <person name="Espinosa-Alvarez O."/>
            <person name="Ortiz P.A."/>
            <person name="Costa-Martins A.G."/>
            <person name="Teixeira M.M."/>
            <person name="Buck G.A."/>
        </authorList>
    </citation>
    <scope>NUCLEOTIDE SEQUENCE [LARGE SCALE GENOMIC DNA]</scope>
    <source>
        <strain evidence="7 8">025E</strain>
    </source>
</reference>
<dbReference type="CDD" id="cd09020">
    <property type="entry name" value="D-hex-6-P-epi_like"/>
    <property type="match status" value="1"/>
</dbReference>
<dbReference type="Gene3D" id="2.70.98.10">
    <property type="match status" value="1"/>
</dbReference>
<dbReference type="Proteomes" id="UP000284403">
    <property type="component" value="Unassembled WGS sequence"/>
</dbReference>
<dbReference type="OrthoDB" id="1659429at2759"/>
<evidence type="ECO:0000313" key="7">
    <source>
        <dbReference type="EMBL" id="RNF20762.1"/>
    </source>
</evidence>
<feature type="active site" evidence="6">
    <location>
        <position position="154"/>
    </location>
</feature>
<dbReference type="GeneID" id="40317444"/>
<dbReference type="Pfam" id="PF01263">
    <property type="entry name" value="Aldose_epim"/>
    <property type="match status" value="1"/>
</dbReference>
<comment type="catalytic activity">
    <reaction evidence="1">
        <text>alpha-D-glucose 6-phosphate = beta-D-glucose 6-phosphate</text>
        <dbReference type="Rhea" id="RHEA:16249"/>
        <dbReference type="ChEBI" id="CHEBI:58225"/>
        <dbReference type="ChEBI" id="CHEBI:58247"/>
        <dbReference type="EC" id="5.1.3.15"/>
    </reaction>
</comment>
<dbReference type="GO" id="GO:0005737">
    <property type="term" value="C:cytoplasm"/>
    <property type="evidence" value="ECO:0007669"/>
    <property type="project" value="TreeGrafter"/>
</dbReference>
<keyword evidence="4 5" id="KW-0413">Isomerase</keyword>
<dbReference type="RefSeq" id="XP_029229319.1">
    <property type="nucleotide sequence ID" value="XM_029370750.1"/>
</dbReference>
<dbReference type="InterPro" id="IPR014718">
    <property type="entry name" value="GH-type_carb-bd"/>
</dbReference>
<dbReference type="GO" id="GO:0005975">
    <property type="term" value="P:carbohydrate metabolic process"/>
    <property type="evidence" value="ECO:0007669"/>
    <property type="project" value="InterPro"/>
</dbReference>
<protein>
    <recommendedName>
        <fullName evidence="3 5">glucose-6-phosphate 1-epimerase</fullName>
        <ecNumber evidence="3 5">5.1.3.15</ecNumber>
    </recommendedName>
</protein>